<dbReference type="OrthoDB" id="2896925at2"/>
<feature type="domain" description="SCP2" evidence="1">
    <location>
        <begin position="33"/>
        <end position="101"/>
    </location>
</feature>
<dbReference type="Proteomes" id="UP000219546">
    <property type="component" value="Unassembled WGS sequence"/>
</dbReference>
<dbReference type="InterPro" id="IPR036527">
    <property type="entry name" value="SCP2_sterol-bd_dom_sf"/>
</dbReference>
<dbReference type="InterPro" id="IPR003033">
    <property type="entry name" value="SCP2_sterol-bd_dom"/>
</dbReference>
<evidence type="ECO:0000313" key="3">
    <source>
        <dbReference type="Proteomes" id="UP000219546"/>
    </source>
</evidence>
<evidence type="ECO:0000259" key="1">
    <source>
        <dbReference type="Pfam" id="PF02036"/>
    </source>
</evidence>
<dbReference type="SUPFAM" id="SSF55718">
    <property type="entry name" value="SCP-like"/>
    <property type="match status" value="1"/>
</dbReference>
<keyword evidence="3" id="KW-1185">Reference proteome</keyword>
<evidence type="ECO:0000313" key="2">
    <source>
        <dbReference type="EMBL" id="SNX72324.1"/>
    </source>
</evidence>
<gene>
    <name evidence="2" type="ORF">SAMN05877753_10627</name>
</gene>
<dbReference type="EMBL" id="OAOP01000006">
    <property type="protein sequence ID" value="SNX72324.1"/>
    <property type="molecule type" value="Genomic_DNA"/>
</dbReference>
<accession>A0A285CXN4</accession>
<proteinExistence type="predicted"/>
<dbReference type="Gene3D" id="3.30.1050.10">
    <property type="entry name" value="SCP2 sterol-binding domain"/>
    <property type="match status" value="1"/>
</dbReference>
<organism evidence="2 3">
    <name type="scientific">Bacillus oleivorans</name>
    <dbReference type="NCBI Taxonomy" id="1448271"/>
    <lineage>
        <taxon>Bacteria</taxon>
        <taxon>Bacillati</taxon>
        <taxon>Bacillota</taxon>
        <taxon>Bacilli</taxon>
        <taxon>Bacillales</taxon>
        <taxon>Bacillaceae</taxon>
        <taxon>Bacillus</taxon>
    </lineage>
</organism>
<name>A0A285CXN4_9BACI</name>
<reference evidence="2 3" key="1">
    <citation type="submission" date="2017-08" db="EMBL/GenBank/DDBJ databases">
        <authorList>
            <person name="de Groot N.N."/>
        </authorList>
    </citation>
    <scope>NUCLEOTIDE SEQUENCE [LARGE SCALE GENOMIC DNA]</scope>
    <source>
        <strain evidence="2 3">JC228</strain>
    </source>
</reference>
<dbReference type="Pfam" id="PF02036">
    <property type="entry name" value="SCP2"/>
    <property type="match status" value="1"/>
</dbReference>
<dbReference type="RefSeq" id="WP_097159206.1">
    <property type="nucleotide sequence ID" value="NZ_JBEPMQ010000005.1"/>
</dbReference>
<sequence length="107" mass="12380">MKEKVLSWLDRLEDRTDLHLLIPPYQTIVSIESDEEKINFILAKDKCEKVESETEPDVSVRGNAQSIQKLLAGTEMLQTLFKQREISIKGTYRTVLLLESLCWLNKS</sequence>
<protein>
    <submittedName>
        <fullName evidence="2">SCP-2 sterol transfer family protein</fullName>
    </submittedName>
</protein>
<dbReference type="AlphaFoldDB" id="A0A285CXN4"/>